<dbReference type="Proteomes" id="UP000011115">
    <property type="component" value="Unassembled WGS sequence"/>
</dbReference>
<dbReference type="Gramene" id="PGSC0003DMT400097396">
    <property type="protein sequence ID" value="PGSC0003DMT400097396"/>
    <property type="gene ID" value="PGSC0003DMG400046967"/>
</dbReference>
<evidence type="ECO:0000313" key="2">
    <source>
        <dbReference type="EnsemblPlants" id="PGSC0003DMT400097396"/>
    </source>
</evidence>
<feature type="region of interest" description="Disordered" evidence="1">
    <location>
        <begin position="85"/>
        <end position="131"/>
    </location>
</feature>
<keyword evidence="3" id="KW-1185">Reference proteome</keyword>
<dbReference type="InParanoid" id="M1E0J2"/>
<accession>M1E0J2</accession>
<evidence type="ECO:0000313" key="3">
    <source>
        <dbReference type="Proteomes" id="UP000011115"/>
    </source>
</evidence>
<reference evidence="2" key="2">
    <citation type="submission" date="2015-06" db="UniProtKB">
        <authorList>
            <consortium name="EnsemblPlants"/>
        </authorList>
    </citation>
    <scope>IDENTIFICATION</scope>
    <source>
        <strain evidence="2">DM1-3 516 R44</strain>
    </source>
</reference>
<reference evidence="3" key="1">
    <citation type="journal article" date="2011" name="Nature">
        <title>Genome sequence and analysis of the tuber crop potato.</title>
        <authorList>
            <consortium name="The Potato Genome Sequencing Consortium"/>
        </authorList>
    </citation>
    <scope>NUCLEOTIDE SEQUENCE [LARGE SCALE GENOMIC DNA]</scope>
    <source>
        <strain evidence="3">cv. DM1-3 516 R44</strain>
    </source>
</reference>
<dbReference type="EnsemblPlants" id="PGSC0003DMT400097396">
    <property type="protein sequence ID" value="PGSC0003DMT400097396"/>
    <property type="gene ID" value="PGSC0003DMG400046967"/>
</dbReference>
<dbReference type="PaxDb" id="4113-PGSC0003DMT400097396"/>
<sequence length="131" mass="14601">MAPLFQAPVDIKKTKGPDNEFGPPLITSESHHRDELIMANMYGLEMLHHQNGCRVSTEEQLGQVERKYPLNAHAKALLGIGPEFHEHVDDDIPTNEDRLRTGSNVDSDSDTEEVDHAQVGDEAEGRDAMED</sequence>
<organism evidence="2 3">
    <name type="scientific">Solanum tuberosum</name>
    <name type="common">Potato</name>
    <dbReference type="NCBI Taxonomy" id="4113"/>
    <lineage>
        <taxon>Eukaryota</taxon>
        <taxon>Viridiplantae</taxon>
        <taxon>Streptophyta</taxon>
        <taxon>Embryophyta</taxon>
        <taxon>Tracheophyta</taxon>
        <taxon>Spermatophyta</taxon>
        <taxon>Magnoliopsida</taxon>
        <taxon>eudicotyledons</taxon>
        <taxon>Gunneridae</taxon>
        <taxon>Pentapetalae</taxon>
        <taxon>asterids</taxon>
        <taxon>lamiids</taxon>
        <taxon>Solanales</taxon>
        <taxon>Solanaceae</taxon>
        <taxon>Solanoideae</taxon>
        <taxon>Solaneae</taxon>
        <taxon>Solanum</taxon>
    </lineage>
</organism>
<name>M1E0J2_SOLTU</name>
<evidence type="ECO:0000256" key="1">
    <source>
        <dbReference type="SAM" id="MobiDB-lite"/>
    </source>
</evidence>
<feature type="compositionally biased region" description="Basic and acidic residues" evidence="1">
    <location>
        <begin position="85"/>
        <end position="100"/>
    </location>
</feature>
<protein>
    <submittedName>
        <fullName evidence="2">Uncharacterized protein</fullName>
    </submittedName>
</protein>
<dbReference type="HOGENOM" id="CLU_043094_2_1_1"/>
<feature type="region of interest" description="Disordered" evidence="1">
    <location>
        <begin position="1"/>
        <end position="29"/>
    </location>
</feature>
<feature type="compositionally biased region" description="Basic and acidic residues" evidence="1">
    <location>
        <begin position="114"/>
        <end position="131"/>
    </location>
</feature>
<proteinExistence type="predicted"/>
<dbReference type="AlphaFoldDB" id="M1E0J2"/>